<accession>A0ABY4T975</accession>
<dbReference type="EMBL" id="CP063231">
    <property type="protein sequence ID" value="URL59281.1"/>
    <property type="molecule type" value="Genomic_DNA"/>
</dbReference>
<evidence type="ECO:0000313" key="2">
    <source>
        <dbReference type="EMBL" id="URL59281.1"/>
    </source>
</evidence>
<proteinExistence type="predicted"/>
<reference evidence="2" key="1">
    <citation type="submission" date="2020-10" db="EMBL/GenBank/DDBJ databases">
        <title>Whole-genome sequence of Luteibacter sp. EIF3.</title>
        <authorList>
            <person name="Friedrich I."/>
            <person name="Hertel R."/>
            <person name="Daniel R."/>
        </authorList>
    </citation>
    <scope>NUCLEOTIDE SEQUENCE</scope>
    <source>
        <strain evidence="2">EIF3</strain>
    </source>
</reference>
<evidence type="ECO:0000313" key="3">
    <source>
        <dbReference type="Proteomes" id="UP001056681"/>
    </source>
</evidence>
<dbReference type="RefSeq" id="WP_250339860.1">
    <property type="nucleotide sequence ID" value="NZ_CP063231.1"/>
</dbReference>
<name>A0ABY4T975_9GAMM</name>
<evidence type="ECO:0000256" key="1">
    <source>
        <dbReference type="SAM" id="SignalP"/>
    </source>
</evidence>
<protein>
    <recommendedName>
        <fullName evidence="4">Ig-like domain-containing protein</fullName>
    </recommendedName>
</protein>
<keyword evidence="1" id="KW-0732">Signal</keyword>
<organism evidence="2 3">
    <name type="scientific">Luteibacter flocculans</name>
    <dbReference type="NCBI Taxonomy" id="2780091"/>
    <lineage>
        <taxon>Bacteria</taxon>
        <taxon>Pseudomonadati</taxon>
        <taxon>Pseudomonadota</taxon>
        <taxon>Gammaproteobacteria</taxon>
        <taxon>Lysobacterales</taxon>
        <taxon>Rhodanobacteraceae</taxon>
        <taxon>Luteibacter</taxon>
    </lineage>
</organism>
<dbReference type="Proteomes" id="UP001056681">
    <property type="component" value="Chromosome"/>
</dbReference>
<keyword evidence="3" id="KW-1185">Reference proteome</keyword>
<gene>
    <name evidence="2" type="ORF">IM816_03985</name>
</gene>
<sequence>MTAARVLQAMFTSYAPLVLAAMLVLVAAVAPSPTAAQSILPIVTCTGSHAATWSPGVTNTTAVHTVDTQTSWSCTQLIAAPLLTSASSQESFDAPFNCNNLFSTTPITWTIHWSDNGGAATSAFTFTATALPISGNLVITAPGTITAGRYAGRSATATFTLLNLGATLAAQCSSPTGVTNASGPSTLLIL</sequence>
<feature type="chain" id="PRO_5045346375" description="Ig-like domain-containing protein" evidence="1">
    <location>
        <begin position="21"/>
        <end position="190"/>
    </location>
</feature>
<evidence type="ECO:0008006" key="4">
    <source>
        <dbReference type="Google" id="ProtNLM"/>
    </source>
</evidence>
<feature type="signal peptide" evidence="1">
    <location>
        <begin position="1"/>
        <end position="20"/>
    </location>
</feature>